<dbReference type="OrthoDB" id="66726at2759"/>
<dbReference type="InterPro" id="IPR022170">
    <property type="entry name" value="MUL1-like"/>
</dbReference>
<evidence type="ECO:0000256" key="1">
    <source>
        <dbReference type="ARBA" id="ARBA00000900"/>
    </source>
</evidence>
<dbReference type="EMBL" id="JAFJMO010000006">
    <property type="protein sequence ID" value="KAJ8274693.1"/>
    <property type="molecule type" value="Genomic_DNA"/>
</dbReference>
<keyword evidence="4" id="KW-0808">Transferase</keyword>
<keyword evidence="9" id="KW-0862">Zinc</keyword>
<protein>
    <recommendedName>
        <fullName evidence="3">RING-type E3 ubiquitin transferase</fullName>
        <ecNumber evidence="3">2.3.2.27</ecNumber>
    </recommendedName>
</protein>
<dbReference type="PANTHER" id="PTHR12183:SF36">
    <property type="entry name" value="RING-TYPE E3 UBIQUITIN TRANSFERASE"/>
    <property type="match status" value="1"/>
</dbReference>
<evidence type="ECO:0000256" key="7">
    <source>
        <dbReference type="ARBA" id="ARBA00022771"/>
    </source>
</evidence>
<organism evidence="14 15">
    <name type="scientific">Conger conger</name>
    <name type="common">Conger eel</name>
    <name type="synonym">Muraena conger</name>
    <dbReference type="NCBI Taxonomy" id="82655"/>
    <lineage>
        <taxon>Eukaryota</taxon>
        <taxon>Metazoa</taxon>
        <taxon>Chordata</taxon>
        <taxon>Craniata</taxon>
        <taxon>Vertebrata</taxon>
        <taxon>Euteleostomi</taxon>
        <taxon>Actinopterygii</taxon>
        <taxon>Neopterygii</taxon>
        <taxon>Teleostei</taxon>
        <taxon>Anguilliformes</taxon>
        <taxon>Congridae</taxon>
        <taxon>Conger</taxon>
    </lineage>
</organism>
<evidence type="ECO:0000256" key="9">
    <source>
        <dbReference type="ARBA" id="ARBA00022833"/>
    </source>
</evidence>
<evidence type="ECO:0000256" key="5">
    <source>
        <dbReference type="ARBA" id="ARBA00022692"/>
    </source>
</evidence>
<evidence type="ECO:0000256" key="2">
    <source>
        <dbReference type="ARBA" id="ARBA00004141"/>
    </source>
</evidence>
<dbReference type="InterPro" id="IPR051652">
    <property type="entry name" value="MDM2_MDM4_MUL1"/>
</dbReference>
<keyword evidence="5 12" id="KW-0812">Transmembrane</keyword>
<proteinExistence type="predicted"/>
<feature type="transmembrane region" description="Helical" evidence="12">
    <location>
        <begin position="252"/>
        <end position="273"/>
    </location>
</feature>
<dbReference type="GO" id="GO:0016020">
    <property type="term" value="C:membrane"/>
    <property type="evidence" value="ECO:0007669"/>
    <property type="project" value="UniProtKB-SubCell"/>
</dbReference>
<dbReference type="Proteomes" id="UP001152803">
    <property type="component" value="Unassembled WGS sequence"/>
</dbReference>
<name>A0A9Q1DLF8_CONCO</name>
<comment type="caution">
    <text evidence="14">The sequence shown here is derived from an EMBL/GenBank/DDBJ whole genome shotgun (WGS) entry which is preliminary data.</text>
</comment>
<keyword evidence="6" id="KW-0479">Metal-binding</keyword>
<evidence type="ECO:0000256" key="12">
    <source>
        <dbReference type="SAM" id="Phobius"/>
    </source>
</evidence>
<evidence type="ECO:0000256" key="4">
    <source>
        <dbReference type="ARBA" id="ARBA00022679"/>
    </source>
</evidence>
<evidence type="ECO:0000256" key="8">
    <source>
        <dbReference type="ARBA" id="ARBA00022786"/>
    </source>
</evidence>
<feature type="domain" description="E3 Ubiquitin ligase MUL1-like" evidence="13">
    <location>
        <begin position="112"/>
        <end position="266"/>
    </location>
</feature>
<comment type="subcellular location">
    <subcellularLocation>
        <location evidence="2">Membrane</location>
        <topology evidence="2">Multi-pass membrane protein</topology>
    </subcellularLocation>
</comment>
<comment type="catalytic activity">
    <reaction evidence="1">
        <text>S-ubiquitinyl-[E2 ubiquitin-conjugating enzyme]-L-cysteine + [acceptor protein]-L-lysine = [E2 ubiquitin-conjugating enzyme]-L-cysteine + N(6)-ubiquitinyl-[acceptor protein]-L-lysine.</text>
        <dbReference type="EC" id="2.3.2.27"/>
    </reaction>
</comment>
<evidence type="ECO:0000313" key="14">
    <source>
        <dbReference type="EMBL" id="KAJ8274693.1"/>
    </source>
</evidence>
<dbReference type="Pfam" id="PF12483">
    <property type="entry name" value="GIDE"/>
    <property type="match status" value="1"/>
</dbReference>
<evidence type="ECO:0000256" key="3">
    <source>
        <dbReference type="ARBA" id="ARBA00012483"/>
    </source>
</evidence>
<dbReference type="EC" id="2.3.2.27" evidence="3"/>
<evidence type="ECO:0000313" key="15">
    <source>
        <dbReference type="Proteomes" id="UP001152803"/>
    </source>
</evidence>
<dbReference type="AlphaFoldDB" id="A0A9Q1DLF8"/>
<keyword evidence="11 12" id="KW-0472">Membrane</keyword>
<dbReference type="GO" id="GO:0008270">
    <property type="term" value="F:zinc ion binding"/>
    <property type="evidence" value="ECO:0007669"/>
    <property type="project" value="UniProtKB-KW"/>
</dbReference>
<keyword evidence="8" id="KW-0833">Ubl conjugation pathway</keyword>
<keyword evidence="15" id="KW-1185">Reference proteome</keyword>
<keyword evidence="10 12" id="KW-1133">Transmembrane helix</keyword>
<dbReference type="PANTHER" id="PTHR12183">
    <property type="entry name" value="MITOCHONDRIAL UBIQUITIN LIGASE ACTIVATOR OF NFKB 1"/>
    <property type="match status" value="1"/>
</dbReference>
<gene>
    <name evidence="14" type="ORF">COCON_G00093180</name>
</gene>
<accession>A0A9Q1DLF8</accession>
<keyword evidence="7" id="KW-0863">Zinc-finger</keyword>
<evidence type="ECO:0000259" key="13">
    <source>
        <dbReference type="Pfam" id="PF12483"/>
    </source>
</evidence>
<sequence>MALHFYLKQIVFTMDGTSSQTMVLIGGSSCLFSYLFYSLYQSKKLEIEKIKEIPKYQPNEELLRRVKASPQRRLAYAAVEGSVQPDGNPLASQYIPRCFAVVQKVQVEETWEVWNQRSGTWYRRKMNSKESNNMVPFHLECPGAFTSKMAVKVQSPLEAVGPYLEQVHYRIKYAKDGLVDFVLNELVGEKPFCIEEKEEILRVGTTLTGFGEVVLQQGNVLILQPPTNGQPYLLFPTNYQGYLQSHQDTATMWKVFTAVCGIAGATLIFWALYREYQKYQRKRGRN</sequence>
<dbReference type="GO" id="GO:0061630">
    <property type="term" value="F:ubiquitin protein ligase activity"/>
    <property type="evidence" value="ECO:0007669"/>
    <property type="project" value="UniProtKB-EC"/>
</dbReference>
<evidence type="ECO:0000256" key="11">
    <source>
        <dbReference type="ARBA" id="ARBA00023136"/>
    </source>
</evidence>
<dbReference type="GO" id="GO:0016567">
    <property type="term" value="P:protein ubiquitination"/>
    <property type="evidence" value="ECO:0007669"/>
    <property type="project" value="InterPro"/>
</dbReference>
<evidence type="ECO:0000256" key="6">
    <source>
        <dbReference type="ARBA" id="ARBA00022723"/>
    </source>
</evidence>
<evidence type="ECO:0000256" key="10">
    <source>
        <dbReference type="ARBA" id="ARBA00022989"/>
    </source>
</evidence>
<reference evidence="14" key="1">
    <citation type="journal article" date="2023" name="Science">
        <title>Genome structures resolve the early diversification of teleost fishes.</title>
        <authorList>
            <person name="Parey E."/>
            <person name="Louis A."/>
            <person name="Montfort J."/>
            <person name="Bouchez O."/>
            <person name="Roques C."/>
            <person name="Iampietro C."/>
            <person name="Lluch J."/>
            <person name="Castinel A."/>
            <person name="Donnadieu C."/>
            <person name="Desvignes T."/>
            <person name="Floi Bucao C."/>
            <person name="Jouanno E."/>
            <person name="Wen M."/>
            <person name="Mejri S."/>
            <person name="Dirks R."/>
            <person name="Jansen H."/>
            <person name="Henkel C."/>
            <person name="Chen W.J."/>
            <person name="Zahm M."/>
            <person name="Cabau C."/>
            <person name="Klopp C."/>
            <person name="Thompson A.W."/>
            <person name="Robinson-Rechavi M."/>
            <person name="Braasch I."/>
            <person name="Lecointre G."/>
            <person name="Bobe J."/>
            <person name="Postlethwait J.H."/>
            <person name="Berthelot C."/>
            <person name="Roest Crollius H."/>
            <person name="Guiguen Y."/>
        </authorList>
    </citation>
    <scope>NUCLEOTIDE SEQUENCE</scope>
    <source>
        <strain evidence="14">Concon-B</strain>
    </source>
</reference>